<dbReference type="InterPro" id="IPR018973">
    <property type="entry name" value="MZB"/>
</dbReference>
<feature type="domain" description="MrfA-like Zn-binding" evidence="1">
    <location>
        <begin position="558"/>
        <end position="661"/>
    </location>
</feature>
<keyword evidence="4" id="KW-1185">Reference proteome</keyword>
<accession>A0A2N0TRG3</accession>
<dbReference type="EMBL" id="LKTR01000035">
    <property type="protein sequence ID" value="PKD17325.1"/>
    <property type="molecule type" value="Genomic_DNA"/>
</dbReference>
<dbReference type="RefSeq" id="WP_070054773.1">
    <property type="nucleotide sequence ID" value="NZ_FVZF01000035.1"/>
</dbReference>
<name>A0A2N0TRG3_9FLAO</name>
<sequence>MEQEIRTSQALHTYGPGAIADFPELSVMVLSHDKPQPPNGGEFWGEERENAPNRLDDERLAIAFNVECFVSPPVKESVSKASIQTTRFPTILQCPVTNELFNIRELESHEKFYTNYEERNRRTVDETFSGYHSPKVKGRKLIPVRFVIATEEGFLDDFPFDWYVHVKNNKPEEIGKGNRLFLKSKGNTASLKTLEIESFKPDGTFVCKASLESIFDQEKTFVDLTDPQKDYLQFISGRMPKPWLGRTVEKKESFGNSYKEFYRFPIDDVSWPPYNDGASDAAKRKTLAKYPRTLQRGAGNIYFPIIYKAISIPKRGYDPDLPEDFVSILQQVVRGLQNAKIISEEEPCENLLAMFDNIKDSFRILDYPDAHLKGLIQKYFQEETSKKGQYTIAQLREQEFRCFINPKVKPKRKEWYDSKIIDGDKYNFSASALISKVVLLNKLRELKIFRGFTRVKPLMFEDLIFESETNVTGERKREFQRIQDPRSDKNTATLPATEVKGEGIFIQFNDEILKKWEDLPQVKNRFEIIQNNYREYRRKFEMEEDSMLSARFIALHTFSHLLINELSIECGYGSSSLAEIVYCNQPEAEYSMNGILIYTSTSDSEGTLGGLVEKGLPDNLGSIIENAINKSKWCSSDPLCIDDEVGKGFMGVNLAACHSCCLLPETSCGSMNKFLDRGLVIGTLEDQSIGLFFQKEVFTT</sequence>
<dbReference type="Proteomes" id="UP000232533">
    <property type="component" value="Unassembled WGS sequence"/>
</dbReference>
<dbReference type="Proteomes" id="UP000176009">
    <property type="component" value="Unassembled WGS sequence"/>
</dbReference>
<reference evidence="2 4" key="2">
    <citation type="submission" date="2016-09" db="EMBL/GenBank/DDBJ databases">
        <title>Genome Sequence of Salegentibacter salarius,Isolated from a Marine Solar Saltern of the Yellow Sea in South Korea.</title>
        <authorList>
            <person name="Zheng Q."/>
            <person name="Liu Y."/>
        </authorList>
    </citation>
    <scope>NUCLEOTIDE SEQUENCE [LARGE SCALE GENOMIC DNA]</scope>
    <source>
        <strain evidence="2 4">KCTC 12974</strain>
    </source>
</reference>
<evidence type="ECO:0000313" key="4">
    <source>
        <dbReference type="Proteomes" id="UP000176009"/>
    </source>
</evidence>
<dbReference type="AlphaFoldDB" id="A0A2N0TRG3"/>
<dbReference type="InterPro" id="IPR047721">
    <property type="entry name" value="DrmB"/>
</dbReference>
<organism evidence="3 5">
    <name type="scientific">Salegentibacter salarius</name>
    <dbReference type="NCBI Taxonomy" id="435906"/>
    <lineage>
        <taxon>Bacteria</taxon>
        <taxon>Pseudomonadati</taxon>
        <taxon>Bacteroidota</taxon>
        <taxon>Flavobacteriia</taxon>
        <taxon>Flavobacteriales</taxon>
        <taxon>Flavobacteriaceae</taxon>
        <taxon>Salegentibacter</taxon>
    </lineage>
</organism>
<proteinExistence type="predicted"/>
<dbReference type="EMBL" id="MJBR01000029">
    <property type="protein sequence ID" value="OEY71969.1"/>
    <property type="molecule type" value="Genomic_DNA"/>
</dbReference>
<comment type="caution">
    <text evidence="3">The sequence shown here is derived from an EMBL/GenBank/DDBJ whole genome shotgun (WGS) entry which is preliminary data.</text>
</comment>
<evidence type="ECO:0000259" key="1">
    <source>
        <dbReference type="Pfam" id="PF09369"/>
    </source>
</evidence>
<gene>
    <name evidence="3" type="ORF">APR40_14695</name>
    <name evidence="2" type="ORF">BHS39_14725</name>
</gene>
<evidence type="ECO:0000313" key="2">
    <source>
        <dbReference type="EMBL" id="OEY71969.1"/>
    </source>
</evidence>
<dbReference type="Pfam" id="PF09369">
    <property type="entry name" value="MZB"/>
    <property type="match status" value="1"/>
</dbReference>
<evidence type="ECO:0000313" key="3">
    <source>
        <dbReference type="EMBL" id="PKD17325.1"/>
    </source>
</evidence>
<dbReference type="OrthoDB" id="9134227at2"/>
<evidence type="ECO:0000313" key="5">
    <source>
        <dbReference type="Proteomes" id="UP000232533"/>
    </source>
</evidence>
<dbReference type="NCBIfam" id="NF038324">
    <property type="entry name" value="DrmB_fam"/>
    <property type="match status" value="1"/>
</dbReference>
<protein>
    <recommendedName>
        <fullName evidence="1">MrfA-like Zn-binding domain-containing protein</fullName>
    </recommendedName>
</protein>
<reference evidence="3 5" key="1">
    <citation type="submission" date="2015-10" db="EMBL/GenBank/DDBJ databases">
        <title>Draft genome sequence of Salegentibacter salinarum KCTC 12975.</title>
        <authorList>
            <person name="Lin W."/>
            <person name="Zheng Q."/>
        </authorList>
    </citation>
    <scope>NUCLEOTIDE SEQUENCE [LARGE SCALE GENOMIC DNA]</scope>
    <source>
        <strain evidence="3 5">KCTC 12974</strain>
    </source>
</reference>